<dbReference type="InterPro" id="IPR051601">
    <property type="entry name" value="Serine_prot/Carboxylest_S33"/>
</dbReference>
<evidence type="ECO:0000256" key="1">
    <source>
        <dbReference type="ARBA" id="ARBA00010088"/>
    </source>
</evidence>
<dbReference type="Pfam" id="PF08386">
    <property type="entry name" value="Abhydrolase_4"/>
    <property type="match status" value="1"/>
</dbReference>
<feature type="domain" description="Peptidase S33 tripeptidyl aminopeptidase-like C-terminal" evidence="7">
    <location>
        <begin position="426"/>
        <end position="511"/>
    </location>
</feature>
<proteinExistence type="inferred from homology"/>
<protein>
    <recommendedName>
        <fullName evidence="10">Hydrolase</fullName>
    </recommendedName>
</protein>
<feature type="domain" description="AB hydrolase-1" evidence="6">
    <location>
        <begin position="86"/>
        <end position="260"/>
    </location>
</feature>
<dbReference type="InterPro" id="IPR000073">
    <property type="entry name" value="AB_hydrolase_1"/>
</dbReference>
<dbReference type="PANTHER" id="PTHR43248:SF29">
    <property type="entry name" value="TRIPEPTIDYL AMINOPEPTIDASE"/>
    <property type="match status" value="1"/>
</dbReference>
<reference evidence="8 9" key="1">
    <citation type="submission" date="2013-02" db="EMBL/GenBank/DDBJ databases">
        <title>The complete genome sequence of Corynebacterium vitaeruminis DSM 20294.</title>
        <authorList>
            <person name="Ruckert C."/>
            <person name="Albersmeier A."/>
            <person name="Kalinowski J."/>
        </authorList>
    </citation>
    <scope>NUCLEOTIDE SEQUENCE [LARGE SCALE GENOMIC DNA]</scope>
    <source>
        <strain evidence="9">ATCC 10234</strain>
    </source>
</reference>
<dbReference type="eggNOG" id="COG0596">
    <property type="taxonomic scope" value="Bacteria"/>
</dbReference>
<dbReference type="HOGENOM" id="CLU_013364_3_2_11"/>
<dbReference type="Pfam" id="PF00561">
    <property type="entry name" value="Abhydrolase_1"/>
    <property type="match status" value="1"/>
</dbReference>
<dbReference type="InterPro" id="IPR013595">
    <property type="entry name" value="Pept_S33_TAP-like_C"/>
</dbReference>
<evidence type="ECO:0000313" key="9">
    <source>
        <dbReference type="Proteomes" id="UP000019222"/>
    </source>
</evidence>
<organism evidence="8 9">
    <name type="scientific">Corynebacterium vitaeruminis DSM 20294</name>
    <dbReference type="NCBI Taxonomy" id="1224164"/>
    <lineage>
        <taxon>Bacteria</taxon>
        <taxon>Bacillati</taxon>
        <taxon>Actinomycetota</taxon>
        <taxon>Actinomycetes</taxon>
        <taxon>Mycobacteriales</taxon>
        <taxon>Corynebacteriaceae</taxon>
        <taxon>Corynebacterium</taxon>
    </lineage>
</organism>
<sequence length="517" mass="53818">MRTIGTAAALATTIAAAAIGLAPVAVGVDKQQQITWEQCPDGVTKPGAECGRIDVPLDYSQPDGATISVGFIRVKGANSHGAVFTNPGGPGGSAYSYVGADQPFTLPDSITSQWDMVWVQPRGLVGSTPIDCGQGESIDLASALFSNGAALRQACEASNPGYGPHITTENTARDWEEVRRALGYEKINILGLSYGTILGSVYATLFPHVADKVVLDSGTSPTTFWSELMQAQEAGYTQAFHDFFAYVATRNDAYGLGTTPYAVYTSWAKKVQQESGAWPTITPPKATMADLPAELAALGPAGLDAFNAAAPTQASSQGLSSQATTGGNQAASPTVQLTRQIAPIPREWDHLAAIVSGQEQTPNVDASALSEATKNIIVNSQLMQQVIMCNEGYSPTDPLLWPKYLWGVLVSNDPIATPPAAFGSGAVCAGAEPTTRVPALDGSQLATRPLELQGTGDPQTPYGLYHGMSDPMGSTVVTVHGPGHGHVGLGNDAAEALVAHYLLTGEVATTDLPGLHT</sequence>
<dbReference type="GO" id="GO:0016787">
    <property type="term" value="F:hydrolase activity"/>
    <property type="evidence" value="ECO:0007669"/>
    <property type="project" value="UniProtKB-KW"/>
</dbReference>
<evidence type="ECO:0000256" key="2">
    <source>
        <dbReference type="ARBA" id="ARBA00022729"/>
    </source>
</evidence>
<feature type="region of interest" description="Disordered" evidence="4">
    <location>
        <begin position="314"/>
        <end position="334"/>
    </location>
</feature>
<evidence type="ECO:0000256" key="4">
    <source>
        <dbReference type="SAM" id="MobiDB-lite"/>
    </source>
</evidence>
<dbReference type="PATRIC" id="fig|1224164.3.peg.1145"/>
<name>W5Y0S9_9CORY</name>
<evidence type="ECO:0000259" key="7">
    <source>
        <dbReference type="Pfam" id="PF08386"/>
    </source>
</evidence>
<evidence type="ECO:0000313" key="8">
    <source>
        <dbReference type="EMBL" id="AHI22529.1"/>
    </source>
</evidence>
<dbReference type="PANTHER" id="PTHR43248">
    <property type="entry name" value="2-SUCCINYL-6-HYDROXY-2,4-CYCLOHEXADIENE-1-CARBOXYLATE SYNTHASE"/>
    <property type="match status" value="1"/>
</dbReference>
<feature type="chain" id="PRO_5039329369" description="Hydrolase" evidence="5">
    <location>
        <begin position="18"/>
        <end position="517"/>
    </location>
</feature>
<dbReference type="EMBL" id="CP004353">
    <property type="protein sequence ID" value="AHI22529.1"/>
    <property type="molecule type" value="Genomic_DNA"/>
</dbReference>
<dbReference type="RefSeq" id="WP_051483461.1">
    <property type="nucleotide sequence ID" value="NZ_CP004353.1"/>
</dbReference>
<keyword evidence="2 5" id="KW-0732">Signal</keyword>
<dbReference type="STRING" id="1224164.B843_05720"/>
<accession>W5Y0S9</accession>
<evidence type="ECO:0000259" key="6">
    <source>
        <dbReference type="Pfam" id="PF00561"/>
    </source>
</evidence>
<keyword evidence="9" id="KW-1185">Reference proteome</keyword>
<dbReference type="AlphaFoldDB" id="W5Y0S9"/>
<evidence type="ECO:0000256" key="5">
    <source>
        <dbReference type="SAM" id="SignalP"/>
    </source>
</evidence>
<dbReference type="SUPFAM" id="SSF53474">
    <property type="entry name" value="alpha/beta-Hydrolases"/>
    <property type="match status" value="1"/>
</dbReference>
<feature type="signal peptide" evidence="5">
    <location>
        <begin position="1"/>
        <end position="17"/>
    </location>
</feature>
<evidence type="ECO:0000256" key="3">
    <source>
        <dbReference type="ARBA" id="ARBA00022801"/>
    </source>
</evidence>
<comment type="similarity">
    <text evidence="1">Belongs to the peptidase S33 family.</text>
</comment>
<dbReference type="Proteomes" id="UP000019222">
    <property type="component" value="Chromosome"/>
</dbReference>
<gene>
    <name evidence="8" type="ORF">B843_05720</name>
</gene>
<dbReference type="InterPro" id="IPR029058">
    <property type="entry name" value="AB_hydrolase_fold"/>
</dbReference>
<dbReference type="Gene3D" id="3.40.50.1820">
    <property type="entry name" value="alpha/beta hydrolase"/>
    <property type="match status" value="1"/>
</dbReference>
<keyword evidence="3" id="KW-0378">Hydrolase</keyword>
<evidence type="ECO:0008006" key="10">
    <source>
        <dbReference type="Google" id="ProtNLM"/>
    </source>
</evidence>
<dbReference type="KEGG" id="cvt:B843_05720"/>